<gene>
    <name evidence="3" type="ORF">ERJ70_05900</name>
</gene>
<protein>
    <recommendedName>
        <fullName evidence="2">Peptidase C39-like domain-containing protein</fullName>
    </recommendedName>
</protein>
<name>A0ABX7VWP4_9BACI</name>
<feature type="region of interest" description="Disordered" evidence="1">
    <location>
        <begin position="210"/>
        <end position="287"/>
    </location>
</feature>
<dbReference type="Proteomes" id="UP000665043">
    <property type="component" value="Chromosome"/>
</dbReference>
<dbReference type="PANTHER" id="PTHR37806">
    <property type="entry name" value="LMO0724 PROTEIN"/>
    <property type="match status" value="1"/>
</dbReference>
<feature type="compositionally biased region" description="Basic and acidic residues" evidence="1">
    <location>
        <begin position="253"/>
        <end position="266"/>
    </location>
</feature>
<dbReference type="PANTHER" id="PTHR37806:SF1">
    <property type="entry name" value="PEPTIDASE C39-LIKE DOMAIN-CONTAINING PROTEIN"/>
    <property type="match status" value="1"/>
</dbReference>
<evidence type="ECO:0000256" key="1">
    <source>
        <dbReference type="SAM" id="MobiDB-lite"/>
    </source>
</evidence>
<dbReference type="Pfam" id="PF13529">
    <property type="entry name" value="Peptidase_C39_2"/>
    <property type="match status" value="1"/>
</dbReference>
<keyword evidence="4" id="KW-1185">Reference proteome</keyword>
<dbReference type="Gene3D" id="3.90.70.10">
    <property type="entry name" value="Cysteine proteinases"/>
    <property type="match status" value="1"/>
</dbReference>
<dbReference type="EMBL" id="CP046956">
    <property type="protein sequence ID" value="QTN01403.1"/>
    <property type="molecule type" value="Genomic_DNA"/>
</dbReference>
<feature type="domain" description="Peptidase C39-like" evidence="2">
    <location>
        <begin position="21"/>
        <end position="183"/>
    </location>
</feature>
<dbReference type="InterPro" id="IPR039564">
    <property type="entry name" value="Peptidase_C39-like"/>
</dbReference>
<sequence length="308" mass="35020">MTSFYFSKSKHVQASGVRIKGIPVFDQYPELPTGCESTALAMLLNWGGVEISKFEVVERLPKGKKVREIDGQAVGANPHFQFVGDPYSEEGSFGVFEGPILHTIDQIMPGRAVDLTGKNFQAILDVIQSGKPVMAWTTINQQKTYHSTSWVDEEGEQIDWYRYEHAVVIVGFDEEHVIVNDPYTGQEEVYDRALFKENWRSMGRRAVTLKMDEKDLQPPEKVEMKSFTQPRKTASRTKKETNSGNESPAILIKGEKSQRKNDLKEKNKNRKVKSKTVEEDTHANQSTSLWKHITSTRTLAINALKILW</sequence>
<evidence type="ECO:0000313" key="3">
    <source>
        <dbReference type="EMBL" id="QTN01403.1"/>
    </source>
</evidence>
<reference evidence="3 4" key="1">
    <citation type="submission" date="2019-12" db="EMBL/GenBank/DDBJ databases">
        <title>The whole genome sequencing of a strain isolated from a Mars analog, Dalangtan Playa.</title>
        <authorList>
            <person name="Huang T."/>
        </authorList>
    </citation>
    <scope>NUCLEOTIDE SEQUENCE [LARGE SCALE GENOMIC DNA]</scope>
    <source>
        <strain evidence="3 4">DP4-553-S</strain>
    </source>
</reference>
<feature type="compositionally biased region" description="Basic and acidic residues" evidence="1">
    <location>
        <begin position="210"/>
        <end position="224"/>
    </location>
</feature>
<evidence type="ECO:0000313" key="4">
    <source>
        <dbReference type="Proteomes" id="UP000665043"/>
    </source>
</evidence>
<accession>A0ABX7VWP4</accession>
<evidence type="ECO:0000259" key="2">
    <source>
        <dbReference type="Pfam" id="PF13529"/>
    </source>
</evidence>
<proteinExistence type="predicted"/>
<organism evidence="3 4">
    <name type="scientific">Sediminibacillus dalangtanensis</name>
    <dbReference type="NCBI Taxonomy" id="2729421"/>
    <lineage>
        <taxon>Bacteria</taxon>
        <taxon>Bacillati</taxon>
        <taxon>Bacillota</taxon>
        <taxon>Bacilli</taxon>
        <taxon>Bacillales</taxon>
        <taxon>Bacillaceae</taxon>
        <taxon>Sediminibacillus</taxon>
    </lineage>
</organism>